<evidence type="ECO:0000256" key="1">
    <source>
        <dbReference type="SAM" id="Phobius"/>
    </source>
</evidence>
<dbReference type="Proteomes" id="UP000187891">
    <property type="component" value="Unassembled WGS sequence"/>
</dbReference>
<organism evidence="2 3">
    <name type="scientific">Agrobacterium rosae</name>
    <dbReference type="NCBI Taxonomy" id="1972867"/>
    <lineage>
        <taxon>Bacteria</taxon>
        <taxon>Pseudomonadati</taxon>
        <taxon>Pseudomonadota</taxon>
        <taxon>Alphaproteobacteria</taxon>
        <taxon>Hyphomicrobiales</taxon>
        <taxon>Rhizobiaceae</taxon>
        <taxon>Rhizobium/Agrobacterium group</taxon>
        <taxon>Agrobacterium</taxon>
    </lineage>
</organism>
<dbReference type="AlphaFoldDB" id="A0A1R3U079"/>
<protein>
    <submittedName>
        <fullName evidence="2">Uncharacterized protein</fullName>
    </submittedName>
</protein>
<dbReference type="STRING" id="1907666.DSM25559_4333"/>
<keyword evidence="1" id="KW-0812">Transmembrane</keyword>
<feature type="transmembrane region" description="Helical" evidence="1">
    <location>
        <begin position="6"/>
        <end position="28"/>
    </location>
</feature>
<sequence>MRDTLVYVAGPFIVLFIIFLATSPFALIFHAMIAFTKRRIGSVAATVLYGAEVIGVYLWFRWIIEPINAGFDANLYDGPVGFGAGMFGGFIMIFAGMLVILNGIGLCRLPKVPATPMKWK</sequence>
<evidence type="ECO:0000313" key="3">
    <source>
        <dbReference type="Proteomes" id="UP000187891"/>
    </source>
</evidence>
<feature type="transmembrane region" description="Helical" evidence="1">
    <location>
        <begin position="40"/>
        <end position="60"/>
    </location>
</feature>
<gene>
    <name evidence="2" type="ORF">DSM25559_4333</name>
</gene>
<reference evidence="3" key="1">
    <citation type="submission" date="2016-10" db="EMBL/GenBank/DDBJ databases">
        <authorList>
            <person name="Wibberg D."/>
        </authorList>
    </citation>
    <scope>NUCLEOTIDE SEQUENCE [LARGE SCALE GENOMIC DNA]</scope>
</reference>
<keyword evidence="1" id="KW-0472">Membrane</keyword>
<accession>A0A1R3U079</accession>
<proteinExistence type="predicted"/>
<dbReference type="EMBL" id="FMUE01000014">
    <property type="protein sequence ID" value="SCX34011.1"/>
    <property type="molecule type" value="Genomic_DNA"/>
</dbReference>
<keyword evidence="1" id="KW-1133">Transmembrane helix</keyword>
<name>A0A1R3U079_9HYPH</name>
<feature type="transmembrane region" description="Helical" evidence="1">
    <location>
        <begin position="80"/>
        <end position="101"/>
    </location>
</feature>
<evidence type="ECO:0000313" key="2">
    <source>
        <dbReference type="EMBL" id="SCX34011.1"/>
    </source>
</evidence>